<dbReference type="Gene3D" id="3.30.70.890">
    <property type="entry name" value="GHMP kinase, C-terminal domain"/>
    <property type="match status" value="1"/>
</dbReference>
<evidence type="ECO:0000313" key="4">
    <source>
        <dbReference type="Proteomes" id="UP000321083"/>
    </source>
</evidence>
<proteinExistence type="predicted"/>
<gene>
    <name evidence="3" type="ORF">E3A20_15290</name>
</gene>
<evidence type="ECO:0000256" key="1">
    <source>
        <dbReference type="ARBA" id="ARBA00022741"/>
    </source>
</evidence>
<dbReference type="AlphaFoldDB" id="A0A5C6M8M7"/>
<dbReference type="Proteomes" id="UP000321083">
    <property type="component" value="Unassembled WGS sequence"/>
</dbReference>
<evidence type="ECO:0000313" key="3">
    <source>
        <dbReference type="EMBL" id="TWW09341.1"/>
    </source>
</evidence>
<dbReference type="GO" id="GO:0000166">
    <property type="term" value="F:nucleotide binding"/>
    <property type="evidence" value="ECO:0007669"/>
    <property type="project" value="UniProtKB-KW"/>
</dbReference>
<sequence length="131" mass="14540">MVSRFSLCNSRGSLFFVAVRPGRGNSTPEVFRRTLAGTELRTSAQVARCLTDGRTDLLESCIFNRLTDAAATMNAEMADLQHRFQHATGRPAFMSGSGSTVFVVCRSAREAREVQRTAERKLRVVAWLLEV</sequence>
<reference evidence="3 4" key="1">
    <citation type="submission" date="2019-08" db="EMBL/GenBank/DDBJ databases">
        <title>100 year-old enigma solved: identification of Planctomyces bekefii, the type genus and species of the phylum Planctomycetes.</title>
        <authorList>
            <person name="Svetlana D.N."/>
            <person name="Overmann J."/>
        </authorList>
    </citation>
    <scope>NUCLEOTIDE SEQUENCE [LARGE SCALE GENOMIC DNA]</scope>
    <source>
        <strain evidence="3">Phe10_nw2017</strain>
    </source>
</reference>
<evidence type="ECO:0000259" key="2">
    <source>
        <dbReference type="Pfam" id="PF08544"/>
    </source>
</evidence>
<comment type="caution">
    <text evidence="3">The sequence shown here is derived from an EMBL/GenBank/DDBJ whole genome shotgun (WGS) entry which is preliminary data.</text>
</comment>
<dbReference type="Pfam" id="PF08544">
    <property type="entry name" value="GHMP_kinases_C"/>
    <property type="match status" value="1"/>
</dbReference>
<name>A0A5C6M8M7_9PLAN</name>
<dbReference type="InterPro" id="IPR036554">
    <property type="entry name" value="GHMP_kinase_C_sf"/>
</dbReference>
<feature type="domain" description="GHMP kinase C-terminal" evidence="2">
    <location>
        <begin position="53"/>
        <end position="121"/>
    </location>
</feature>
<dbReference type="EMBL" id="SRHE01000305">
    <property type="protein sequence ID" value="TWW09341.1"/>
    <property type="molecule type" value="Genomic_DNA"/>
</dbReference>
<dbReference type="PANTHER" id="PTHR43527">
    <property type="entry name" value="4-DIPHOSPHOCYTIDYL-2-C-METHYL-D-ERYTHRITOL KINASE, CHLOROPLASTIC"/>
    <property type="match status" value="1"/>
</dbReference>
<accession>A0A5C6M8M7</accession>
<keyword evidence="4" id="KW-1185">Reference proteome</keyword>
<organism evidence="3 4">
    <name type="scientific">Planctomyces bekefii</name>
    <dbReference type="NCBI Taxonomy" id="1653850"/>
    <lineage>
        <taxon>Bacteria</taxon>
        <taxon>Pseudomonadati</taxon>
        <taxon>Planctomycetota</taxon>
        <taxon>Planctomycetia</taxon>
        <taxon>Planctomycetales</taxon>
        <taxon>Planctomycetaceae</taxon>
        <taxon>Planctomyces</taxon>
    </lineage>
</organism>
<dbReference type="GO" id="GO:0050515">
    <property type="term" value="F:4-(cytidine 5'-diphospho)-2-C-methyl-D-erythritol kinase activity"/>
    <property type="evidence" value="ECO:0007669"/>
    <property type="project" value="TreeGrafter"/>
</dbReference>
<protein>
    <recommendedName>
        <fullName evidence="2">GHMP kinase C-terminal domain-containing protein</fullName>
    </recommendedName>
</protein>
<dbReference type="InterPro" id="IPR013750">
    <property type="entry name" value="GHMP_kinase_C_dom"/>
</dbReference>
<keyword evidence="1" id="KW-0547">Nucleotide-binding</keyword>
<dbReference type="PANTHER" id="PTHR43527:SF2">
    <property type="entry name" value="4-DIPHOSPHOCYTIDYL-2-C-METHYL-D-ERYTHRITOL KINASE, CHLOROPLASTIC"/>
    <property type="match status" value="1"/>
</dbReference>
<reference evidence="3 4" key="2">
    <citation type="submission" date="2019-08" db="EMBL/GenBank/DDBJ databases">
        <authorList>
            <person name="Henke P."/>
        </authorList>
    </citation>
    <scope>NUCLEOTIDE SEQUENCE [LARGE SCALE GENOMIC DNA]</scope>
    <source>
        <strain evidence="3">Phe10_nw2017</strain>
    </source>
</reference>
<dbReference type="SUPFAM" id="SSF55060">
    <property type="entry name" value="GHMP Kinase, C-terminal domain"/>
    <property type="match status" value="1"/>
</dbReference>